<dbReference type="Gene3D" id="3.40.710.10">
    <property type="entry name" value="DD-peptidase/beta-lactamase superfamily"/>
    <property type="match status" value="1"/>
</dbReference>
<feature type="domain" description="Beta-lactamase-related" evidence="1">
    <location>
        <begin position="127"/>
        <end position="398"/>
    </location>
</feature>
<dbReference type="RefSeq" id="WP_130614551.1">
    <property type="nucleotide sequence ID" value="NZ_SGIU01000002.1"/>
</dbReference>
<name>A0A4Q8QGT4_9FLAO</name>
<keyword evidence="3" id="KW-1185">Reference proteome</keyword>
<comment type="caution">
    <text evidence="2">The sequence shown here is derived from an EMBL/GenBank/DDBJ whole genome shotgun (WGS) entry which is preliminary data.</text>
</comment>
<dbReference type="PANTHER" id="PTHR43283">
    <property type="entry name" value="BETA-LACTAMASE-RELATED"/>
    <property type="match status" value="1"/>
</dbReference>
<protein>
    <submittedName>
        <fullName evidence="2">Class A beta-lactamase-related serine hydrolase</fullName>
    </submittedName>
</protein>
<dbReference type="GO" id="GO:0016787">
    <property type="term" value="F:hydrolase activity"/>
    <property type="evidence" value="ECO:0007669"/>
    <property type="project" value="UniProtKB-KW"/>
</dbReference>
<dbReference type="OrthoDB" id="9773047at2"/>
<reference evidence="2 3" key="1">
    <citation type="submission" date="2019-02" db="EMBL/GenBank/DDBJ databases">
        <title>Draft genome sequence of Muricauda sp. 176CP4-71.</title>
        <authorList>
            <person name="Park J.-S."/>
        </authorList>
    </citation>
    <scope>NUCLEOTIDE SEQUENCE [LARGE SCALE GENOMIC DNA]</scope>
    <source>
        <strain evidence="2 3">176CP4-71</strain>
    </source>
</reference>
<evidence type="ECO:0000313" key="3">
    <source>
        <dbReference type="Proteomes" id="UP000291981"/>
    </source>
</evidence>
<dbReference type="AlphaFoldDB" id="A0A4Q8QGT4"/>
<organism evidence="2 3">
    <name type="scientific">Flagellimonas allohymeniacidonis</name>
    <dbReference type="NCBI Taxonomy" id="2517819"/>
    <lineage>
        <taxon>Bacteria</taxon>
        <taxon>Pseudomonadati</taxon>
        <taxon>Bacteroidota</taxon>
        <taxon>Flavobacteriia</taxon>
        <taxon>Flavobacteriales</taxon>
        <taxon>Flavobacteriaceae</taxon>
        <taxon>Flagellimonas</taxon>
    </lineage>
</organism>
<dbReference type="PANTHER" id="PTHR43283:SF7">
    <property type="entry name" value="BETA-LACTAMASE-RELATED DOMAIN-CONTAINING PROTEIN"/>
    <property type="match status" value="1"/>
</dbReference>
<gene>
    <name evidence="2" type="ORF">EW142_13115</name>
</gene>
<accession>A0A4Q8QGT4</accession>
<evidence type="ECO:0000259" key="1">
    <source>
        <dbReference type="Pfam" id="PF00144"/>
    </source>
</evidence>
<dbReference type="Proteomes" id="UP000291981">
    <property type="component" value="Unassembled WGS sequence"/>
</dbReference>
<dbReference type="InterPro" id="IPR012338">
    <property type="entry name" value="Beta-lactam/transpept-like"/>
</dbReference>
<dbReference type="InterPro" id="IPR050789">
    <property type="entry name" value="Diverse_Enzym_Activities"/>
</dbReference>
<sequence>MKKLWFIVVLLVACKTESQMEPEPPSETGPKYETYGYAGFTKEEKQAYHKHLLEGGSRRYGGDHSRFYFLNYAELEKHSRILRSDTPKILEETPRADVQNFLTPKHLKTGGGLPLTKYIKQAEVDGLIIVHKGKIVFEGYPRMFPTDFHVNYSVTKIYVSTAVGILEDRGLLDSRQPIDTYLEALKGSDWEGIPIVDILAMSSGMESGSSSQKLRTAYTTQEQIKALASAKSVKPSGTEYDYRGINTAMLTLLVEEVSGLTFSDFLEQEIWRKIGSEFNGLLGKRSNGLAATSSYGVSSTLRDLARFGLAYTPSGRKGSNPIVSDAHLARIRDVNKNLKAKSWFSEDIKYPGHQWDEIYEDGDFYKGGHAGQGLYISPSRDLVIAFYGTYDVNKKEHQLPAISRQLAKSGLFDLE</sequence>
<dbReference type="Pfam" id="PF00144">
    <property type="entry name" value="Beta-lactamase"/>
    <property type="match status" value="1"/>
</dbReference>
<dbReference type="SUPFAM" id="SSF56601">
    <property type="entry name" value="beta-lactamase/transpeptidase-like"/>
    <property type="match status" value="1"/>
</dbReference>
<dbReference type="EMBL" id="SGIU01000002">
    <property type="protein sequence ID" value="TAI47599.1"/>
    <property type="molecule type" value="Genomic_DNA"/>
</dbReference>
<keyword evidence="2" id="KW-0378">Hydrolase</keyword>
<proteinExistence type="predicted"/>
<evidence type="ECO:0000313" key="2">
    <source>
        <dbReference type="EMBL" id="TAI47599.1"/>
    </source>
</evidence>
<dbReference type="InterPro" id="IPR001466">
    <property type="entry name" value="Beta-lactam-related"/>
</dbReference>